<comment type="similarity">
    <text evidence="7">Belongs to the binding-protein-dependent transport system permease family.</text>
</comment>
<dbReference type="Pfam" id="PF00528">
    <property type="entry name" value="BPD_transp_1"/>
    <property type="match status" value="1"/>
</dbReference>
<evidence type="ECO:0000256" key="7">
    <source>
        <dbReference type="RuleBase" id="RU363032"/>
    </source>
</evidence>
<organism evidence="10 11">
    <name type="scientific">Leifsonia shinshuensis</name>
    <dbReference type="NCBI Taxonomy" id="150026"/>
    <lineage>
        <taxon>Bacteria</taxon>
        <taxon>Bacillati</taxon>
        <taxon>Actinomycetota</taxon>
        <taxon>Actinomycetes</taxon>
        <taxon>Micrococcales</taxon>
        <taxon>Microbacteriaceae</taxon>
        <taxon>Leifsonia</taxon>
    </lineage>
</organism>
<keyword evidence="10" id="KW-0762">Sugar transport</keyword>
<dbReference type="GO" id="GO:0005886">
    <property type="term" value="C:plasma membrane"/>
    <property type="evidence" value="ECO:0007669"/>
    <property type="project" value="UniProtKB-SubCell"/>
</dbReference>
<comment type="subcellular location">
    <subcellularLocation>
        <location evidence="1 7">Cell membrane</location>
        <topology evidence="1 7">Multi-pass membrane protein</topology>
    </subcellularLocation>
</comment>
<sequence length="340" mass="37120">MSTTRVDTAGAAGSTPAAPRPSTAPGRHSAPPAPQSPRPRRPMTAGRVLRRATPYLFIAPGFLLFAALILFPIAQAVQMSFYDWKIVAGAVSQFIGLDNYIRAFSDGHFWLSLANSGIYMLFTVPPQIVIGLFIALLLKQKSPTQPVFRVLFYLPVITSWVVVSLLFKYLFADGGLINFTLHDFLHLMNSDVSWLSGRWTALVAICALGVWKGVGWSMMIFLAALQGVPRALEEAAMMDGAGRWQRFRTVTVPAIWPTLLFVTVMLVIGGFNVFTSVLLMTGGGPGGATDVVLTYMYSQAFKFLDFGYGSALAVILSVIVFVLAIVQLRVFRDRSGEDLA</sequence>
<dbReference type="SUPFAM" id="SSF160964">
    <property type="entry name" value="MalF N-terminal region-like"/>
    <property type="match status" value="1"/>
</dbReference>
<dbReference type="PANTHER" id="PTHR30193:SF37">
    <property type="entry name" value="INNER MEMBRANE ABC TRANSPORTER PERMEASE PROTEIN YCJO"/>
    <property type="match status" value="1"/>
</dbReference>
<evidence type="ECO:0000256" key="6">
    <source>
        <dbReference type="ARBA" id="ARBA00023136"/>
    </source>
</evidence>
<keyword evidence="5 7" id="KW-1133">Transmembrane helix</keyword>
<keyword evidence="2 7" id="KW-0813">Transport</keyword>
<evidence type="ECO:0000256" key="4">
    <source>
        <dbReference type="ARBA" id="ARBA00022692"/>
    </source>
</evidence>
<evidence type="ECO:0000313" key="10">
    <source>
        <dbReference type="EMBL" id="NYJ25830.1"/>
    </source>
</evidence>
<dbReference type="Proteomes" id="UP000578352">
    <property type="component" value="Unassembled WGS sequence"/>
</dbReference>
<keyword evidence="6 7" id="KW-0472">Membrane</keyword>
<feature type="transmembrane region" description="Helical" evidence="7">
    <location>
        <begin position="192"/>
        <end position="211"/>
    </location>
</feature>
<proteinExistence type="inferred from homology"/>
<dbReference type="InterPro" id="IPR000515">
    <property type="entry name" value="MetI-like"/>
</dbReference>
<accession>A0A853D4A0</accession>
<evidence type="ECO:0000256" key="3">
    <source>
        <dbReference type="ARBA" id="ARBA00022475"/>
    </source>
</evidence>
<feature type="transmembrane region" description="Helical" evidence="7">
    <location>
        <begin position="118"/>
        <end position="138"/>
    </location>
</feature>
<evidence type="ECO:0000313" key="11">
    <source>
        <dbReference type="Proteomes" id="UP000578352"/>
    </source>
</evidence>
<protein>
    <submittedName>
        <fullName evidence="10">Multiple sugar transport system permease protein</fullName>
    </submittedName>
</protein>
<evidence type="ECO:0000256" key="1">
    <source>
        <dbReference type="ARBA" id="ARBA00004651"/>
    </source>
</evidence>
<feature type="compositionally biased region" description="Low complexity" evidence="8">
    <location>
        <begin position="8"/>
        <end position="30"/>
    </location>
</feature>
<dbReference type="PANTHER" id="PTHR30193">
    <property type="entry name" value="ABC TRANSPORTER PERMEASE PROTEIN"/>
    <property type="match status" value="1"/>
</dbReference>
<feature type="transmembrane region" description="Helical" evidence="7">
    <location>
        <begin position="150"/>
        <end position="172"/>
    </location>
</feature>
<dbReference type="InterPro" id="IPR035906">
    <property type="entry name" value="MetI-like_sf"/>
</dbReference>
<dbReference type="InterPro" id="IPR051393">
    <property type="entry name" value="ABC_transporter_permease"/>
</dbReference>
<reference evidence="10 11" key="1">
    <citation type="submission" date="2020-07" db="EMBL/GenBank/DDBJ databases">
        <title>Sequencing the genomes of 1000 actinobacteria strains.</title>
        <authorList>
            <person name="Klenk H.-P."/>
        </authorList>
    </citation>
    <scope>NUCLEOTIDE SEQUENCE [LARGE SCALE GENOMIC DNA]</scope>
    <source>
        <strain evidence="10 11">DSM 15165</strain>
    </source>
</reference>
<dbReference type="SUPFAM" id="SSF161098">
    <property type="entry name" value="MetI-like"/>
    <property type="match status" value="1"/>
</dbReference>
<dbReference type="CDD" id="cd06261">
    <property type="entry name" value="TM_PBP2"/>
    <property type="match status" value="1"/>
</dbReference>
<dbReference type="EMBL" id="JACCFL010000001">
    <property type="protein sequence ID" value="NYJ25830.1"/>
    <property type="molecule type" value="Genomic_DNA"/>
</dbReference>
<dbReference type="RefSeq" id="WP_307794793.1">
    <property type="nucleotide sequence ID" value="NZ_BAABEH010000001.1"/>
</dbReference>
<name>A0A853D4A0_9MICO</name>
<feature type="transmembrane region" description="Helical" evidence="7">
    <location>
        <begin position="55"/>
        <end position="74"/>
    </location>
</feature>
<keyword evidence="4 7" id="KW-0812">Transmembrane</keyword>
<feature type="transmembrane region" description="Helical" evidence="7">
    <location>
        <begin position="306"/>
        <end position="326"/>
    </location>
</feature>
<feature type="transmembrane region" description="Helical" evidence="7">
    <location>
        <begin position="254"/>
        <end position="274"/>
    </location>
</feature>
<feature type="domain" description="ABC transmembrane type-1" evidence="9">
    <location>
        <begin position="113"/>
        <end position="327"/>
    </location>
</feature>
<comment type="caution">
    <text evidence="10">The sequence shown here is derived from an EMBL/GenBank/DDBJ whole genome shotgun (WGS) entry which is preliminary data.</text>
</comment>
<evidence type="ECO:0000259" key="9">
    <source>
        <dbReference type="PROSITE" id="PS50928"/>
    </source>
</evidence>
<dbReference type="GO" id="GO:0055085">
    <property type="term" value="P:transmembrane transport"/>
    <property type="evidence" value="ECO:0007669"/>
    <property type="project" value="InterPro"/>
</dbReference>
<evidence type="ECO:0000256" key="2">
    <source>
        <dbReference type="ARBA" id="ARBA00022448"/>
    </source>
</evidence>
<dbReference type="PROSITE" id="PS50928">
    <property type="entry name" value="ABC_TM1"/>
    <property type="match status" value="1"/>
</dbReference>
<dbReference type="Gene3D" id="1.10.3720.10">
    <property type="entry name" value="MetI-like"/>
    <property type="match status" value="1"/>
</dbReference>
<feature type="region of interest" description="Disordered" evidence="8">
    <location>
        <begin position="1"/>
        <end position="43"/>
    </location>
</feature>
<evidence type="ECO:0000256" key="8">
    <source>
        <dbReference type="SAM" id="MobiDB-lite"/>
    </source>
</evidence>
<keyword evidence="3" id="KW-1003">Cell membrane</keyword>
<gene>
    <name evidence="10" type="ORF">HNR13_004117</name>
</gene>
<evidence type="ECO:0000256" key="5">
    <source>
        <dbReference type="ARBA" id="ARBA00022989"/>
    </source>
</evidence>
<dbReference type="AlphaFoldDB" id="A0A853D4A0"/>